<gene>
    <name evidence="3" type="primary">rimP</name>
    <name evidence="5" type="ORF">J2W49_001496</name>
</gene>
<sequence length="204" mass="22676">MAWQDTVEQTVTGLGFDLVDLERSAGGLLRVTIDWPWAPTEPGQDAPEERFVTVEDCEKITRQLQYLLEVENVDYRRLEVGSPGIDRPLKKEIDYVRFVGQVVDITLKAPIGVTGADIAANRKKFRGTLERAADGVQWQIVWSDAPEPKPGQRVSKKRPPVPMQAMAFALNEVQQARLAPIVNFKGRRAPAVDMGDDGHAASNE</sequence>
<comment type="subcellular location">
    <subcellularLocation>
        <location evidence="3">Cytoplasm</location>
    </subcellularLocation>
</comment>
<keyword evidence="1 3" id="KW-0963">Cytoplasm</keyword>
<dbReference type="InterPro" id="IPR035956">
    <property type="entry name" value="RimP_N_sf"/>
</dbReference>
<comment type="function">
    <text evidence="3">Required for maturation of 30S ribosomal subunits.</text>
</comment>
<dbReference type="InterPro" id="IPR028998">
    <property type="entry name" value="RimP_C"/>
</dbReference>
<dbReference type="PANTHER" id="PTHR33867:SF1">
    <property type="entry name" value="RIBOSOME MATURATION FACTOR RIMP"/>
    <property type="match status" value="1"/>
</dbReference>
<evidence type="ECO:0000259" key="4">
    <source>
        <dbReference type="Pfam" id="PF02576"/>
    </source>
</evidence>
<dbReference type="InterPro" id="IPR003728">
    <property type="entry name" value="Ribosome_maturation_RimP"/>
</dbReference>
<comment type="caution">
    <text evidence="5">The sequence shown here is derived from an EMBL/GenBank/DDBJ whole genome shotgun (WGS) entry which is preliminary data.</text>
</comment>
<evidence type="ECO:0000256" key="3">
    <source>
        <dbReference type="HAMAP-Rule" id="MF_01077"/>
    </source>
</evidence>
<dbReference type="SUPFAM" id="SSF74942">
    <property type="entry name" value="YhbC-like, C-terminal domain"/>
    <property type="match status" value="1"/>
</dbReference>
<dbReference type="SUPFAM" id="SSF75420">
    <property type="entry name" value="YhbC-like, N-terminal domain"/>
    <property type="match status" value="1"/>
</dbReference>
<reference evidence="5 6" key="1">
    <citation type="submission" date="2023-07" db="EMBL/GenBank/DDBJ databases">
        <title>Sorghum-associated microbial communities from plants grown in Nebraska, USA.</title>
        <authorList>
            <person name="Schachtman D."/>
        </authorList>
    </citation>
    <scope>NUCLEOTIDE SEQUENCE [LARGE SCALE GENOMIC DNA]</scope>
    <source>
        <strain evidence="5 6">4249</strain>
    </source>
</reference>
<dbReference type="NCBIfam" id="NF000929">
    <property type="entry name" value="PRK00092.2-1"/>
    <property type="match status" value="1"/>
</dbReference>
<dbReference type="HAMAP" id="MF_01077">
    <property type="entry name" value="RimP"/>
    <property type="match status" value="1"/>
</dbReference>
<evidence type="ECO:0000313" key="5">
    <source>
        <dbReference type="EMBL" id="MDR7149547.1"/>
    </source>
</evidence>
<feature type="domain" description="Ribosome maturation factor RimP N-terminal" evidence="4">
    <location>
        <begin position="7"/>
        <end position="86"/>
    </location>
</feature>
<evidence type="ECO:0000256" key="2">
    <source>
        <dbReference type="ARBA" id="ARBA00022517"/>
    </source>
</evidence>
<dbReference type="RefSeq" id="WP_310313672.1">
    <property type="nucleotide sequence ID" value="NZ_JAVDWU010000002.1"/>
</dbReference>
<dbReference type="Proteomes" id="UP001265700">
    <property type="component" value="Unassembled WGS sequence"/>
</dbReference>
<dbReference type="PANTHER" id="PTHR33867">
    <property type="entry name" value="RIBOSOME MATURATION FACTOR RIMP"/>
    <property type="match status" value="1"/>
</dbReference>
<organism evidence="5 6">
    <name type="scientific">Hydrogenophaga palleronii</name>
    <dbReference type="NCBI Taxonomy" id="65655"/>
    <lineage>
        <taxon>Bacteria</taxon>
        <taxon>Pseudomonadati</taxon>
        <taxon>Pseudomonadota</taxon>
        <taxon>Betaproteobacteria</taxon>
        <taxon>Burkholderiales</taxon>
        <taxon>Comamonadaceae</taxon>
        <taxon>Hydrogenophaga</taxon>
    </lineage>
</organism>
<accession>A0ABU1WJV1</accession>
<name>A0ABU1WJV1_9BURK</name>
<comment type="similarity">
    <text evidence="3">Belongs to the RimP family.</text>
</comment>
<keyword evidence="6" id="KW-1185">Reference proteome</keyword>
<dbReference type="EMBL" id="JAVDWU010000002">
    <property type="protein sequence ID" value="MDR7149547.1"/>
    <property type="molecule type" value="Genomic_DNA"/>
</dbReference>
<protein>
    <recommendedName>
        <fullName evidence="3">Ribosome maturation factor RimP</fullName>
    </recommendedName>
</protein>
<dbReference type="Gene3D" id="3.30.300.70">
    <property type="entry name" value="RimP-like superfamily, N-terminal"/>
    <property type="match status" value="1"/>
</dbReference>
<dbReference type="InterPro" id="IPR036847">
    <property type="entry name" value="RimP_C_sf"/>
</dbReference>
<dbReference type="InterPro" id="IPR028989">
    <property type="entry name" value="RimP_N"/>
</dbReference>
<dbReference type="NCBIfam" id="NF011235">
    <property type="entry name" value="PRK14642.1"/>
    <property type="match status" value="1"/>
</dbReference>
<evidence type="ECO:0000313" key="6">
    <source>
        <dbReference type="Proteomes" id="UP001265700"/>
    </source>
</evidence>
<dbReference type="CDD" id="cd01734">
    <property type="entry name" value="YlxS_C"/>
    <property type="match status" value="1"/>
</dbReference>
<keyword evidence="2 3" id="KW-0690">Ribosome biogenesis</keyword>
<proteinExistence type="inferred from homology"/>
<dbReference type="Pfam" id="PF02576">
    <property type="entry name" value="RimP_N"/>
    <property type="match status" value="1"/>
</dbReference>
<evidence type="ECO:0000256" key="1">
    <source>
        <dbReference type="ARBA" id="ARBA00022490"/>
    </source>
</evidence>